<sequence>MSFDHLIEEKIKQSIERGDFDYLPGKGKPLPKDDLAHVPDELRNSYRILKNAHMLPEEMQVKKEIVEIEELIETIDDPLEKAACQKRLSEKRIRFDLLMERRKWKQSGSFRQYQNQINKRLGF</sequence>
<evidence type="ECO:0000313" key="3">
    <source>
        <dbReference type="Proteomes" id="UP000571017"/>
    </source>
</evidence>
<keyword evidence="3" id="KW-1185">Reference proteome</keyword>
<proteinExistence type="predicted"/>
<name>A0A838CWY2_9BACI</name>
<dbReference type="RefSeq" id="WP_181473458.1">
    <property type="nucleotide sequence ID" value="NZ_JACEFG010000003.1"/>
</dbReference>
<comment type="caution">
    <text evidence="2">The sequence shown here is derived from an EMBL/GenBank/DDBJ whole genome shotgun (WGS) entry which is preliminary data.</text>
</comment>
<dbReference type="InterPro" id="IPR018961">
    <property type="entry name" value="DnaJ_homolog_subfam-C_membr-28"/>
</dbReference>
<dbReference type="InterPro" id="IPR052573">
    <property type="entry name" value="DnaJ_C_subfamily_28"/>
</dbReference>
<dbReference type="Proteomes" id="UP000571017">
    <property type="component" value="Unassembled WGS sequence"/>
</dbReference>
<reference evidence="2 3" key="1">
    <citation type="journal article" date="2004" name="Extremophiles">
        <title>Halobacillus locisalis sp. nov., a halophilic bacterium isolated from a marine solar saltern of the Yellow Sea in Korea.</title>
        <authorList>
            <person name="Yoon J.H."/>
            <person name="Kang K.H."/>
            <person name="Oh T.K."/>
            <person name="Park Y.H."/>
        </authorList>
    </citation>
    <scope>NUCLEOTIDE SEQUENCE [LARGE SCALE GENOMIC DNA]</scope>
    <source>
        <strain evidence="2 3">KCTC 3788</strain>
    </source>
</reference>
<dbReference type="PANTHER" id="PTHR39158">
    <property type="entry name" value="OS08G0560600 PROTEIN"/>
    <property type="match status" value="1"/>
</dbReference>
<protein>
    <submittedName>
        <fullName evidence="2">DUF1992 domain-containing protein</fullName>
    </submittedName>
</protein>
<evidence type="ECO:0000313" key="2">
    <source>
        <dbReference type="EMBL" id="MBA2176438.1"/>
    </source>
</evidence>
<dbReference type="PANTHER" id="PTHR39158:SF1">
    <property type="entry name" value="DNAJ HOMOLOG SUBFAMILY C MEMBER 28"/>
    <property type="match status" value="1"/>
</dbReference>
<dbReference type="AlphaFoldDB" id="A0A838CWY2"/>
<accession>A0A838CWY2</accession>
<dbReference type="EMBL" id="JACEFG010000003">
    <property type="protein sequence ID" value="MBA2176438.1"/>
    <property type="molecule type" value="Genomic_DNA"/>
</dbReference>
<dbReference type="Pfam" id="PF09350">
    <property type="entry name" value="DJC28_CD"/>
    <property type="match status" value="1"/>
</dbReference>
<feature type="domain" description="DnaJ homologue subfamily C member 28 conserved" evidence="1">
    <location>
        <begin position="6"/>
        <end position="72"/>
    </location>
</feature>
<gene>
    <name evidence="2" type="ORF">H0266_16185</name>
</gene>
<organism evidence="2 3">
    <name type="scientific">Halobacillus locisalis</name>
    <dbReference type="NCBI Taxonomy" id="220753"/>
    <lineage>
        <taxon>Bacteria</taxon>
        <taxon>Bacillati</taxon>
        <taxon>Bacillota</taxon>
        <taxon>Bacilli</taxon>
        <taxon>Bacillales</taxon>
        <taxon>Bacillaceae</taxon>
        <taxon>Halobacillus</taxon>
    </lineage>
</organism>
<evidence type="ECO:0000259" key="1">
    <source>
        <dbReference type="Pfam" id="PF09350"/>
    </source>
</evidence>